<comment type="caution">
    <text evidence="3">The sequence shown here is derived from an EMBL/GenBank/DDBJ whole genome shotgun (WGS) entry which is preliminary data.</text>
</comment>
<dbReference type="Proteomes" id="UP001431783">
    <property type="component" value="Unassembled WGS sequence"/>
</dbReference>
<organism evidence="3 4">
    <name type="scientific">Henosepilachna vigintioctopunctata</name>
    <dbReference type="NCBI Taxonomy" id="420089"/>
    <lineage>
        <taxon>Eukaryota</taxon>
        <taxon>Metazoa</taxon>
        <taxon>Ecdysozoa</taxon>
        <taxon>Arthropoda</taxon>
        <taxon>Hexapoda</taxon>
        <taxon>Insecta</taxon>
        <taxon>Pterygota</taxon>
        <taxon>Neoptera</taxon>
        <taxon>Endopterygota</taxon>
        <taxon>Coleoptera</taxon>
        <taxon>Polyphaga</taxon>
        <taxon>Cucujiformia</taxon>
        <taxon>Coccinelloidea</taxon>
        <taxon>Coccinellidae</taxon>
        <taxon>Epilachninae</taxon>
        <taxon>Epilachnini</taxon>
        <taxon>Henosepilachna</taxon>
    </lineage>
</organism>
<evidence type="ECO:0000256" key="2">
    <source>
        <dbReference type="ARBA" id="ARBA00022801"/>
    </source>
</evidence>
<dbReference type="PANTHER" id="PTHR21661">
    <property type="entry name" value="EPOXIDE HYDROLASE 1-RELATED"/>
    <property type="match status" value="1"/>
</dbReference>
<dbReference type="SUPFAM" id="SSF53474">
    <property type="entry name" value="alpha/beta-Hydrolases"/>
    <property type="match status" value="1"/>
</dbReference>
<gene>
    <name evidence="3" type="ORF">WA026_020932</name>
</gene>
<keyword evidence="4" id="KW-1185">Reference proteome</keyword>
<dbReference type="InterPro" id="IPR029058">
    <property type="entry name" value="AB_hydrolase_fold"/>
</dbReference>
<dbReference type="PANTHER" id="PTHR21661:SF35">
    <property type="entry name" value="EPOXIDE HYDROLASE"/>
    <property type="match status" value="1"/>
</dbReference>
<dbReference type="GO" id="GO:0004301">
    <property type="term" value="F:epoxide hydrolase activity"/>
    <property type="evidence" value="ECO:0007669"/>
    <property type="project" value="TreeGrafter"/>
</dbReference>
<dbReference type="GO" id="GO:0097176">
    <property type="term" value="P:epoxide metabolic process"/>
    <property type="evidence" value="ECO:0007669"/>
    <property type="project" value="TreeGrafter"/>
</dbReference>
<keyword evidence="2" id="KW-0378">Hydrolase</keyword>
<accession>A0AAW1UR04</accession>
<evidence type="ECO:0008006" key="5">
    <source>
        <dbReference type="Google" id="ProtNLM"/>
    </source>
</evidence>
<sequence length="221" mass="24956">MSILFPENIIGMHSSMCMNISPSYFLKKILYTLRPSLIVEKKYEHLAYPIPVILPKILEEIGYVHLQATKPDTLGVALTDSPSGLAVYIIEKFLSLSNPNWKNTDVTNLTAQFNTDVLIDNVMIYWVTGTITSSMRLFSEAIHKTESSLLDRFPVRVPAACARFIKDLFYNPVALLEDKYVNLLQVTDNEGGHFPALECPHVLASDIYAFTEKILTLNDKK</sequence>
<dbReference type="EMBL" id="JARQZJ010000075">
    <property type="protein sequence ID" value="KAK9882410.1"/>
    <property type="molecule type" value="Genomic_DNA"/>
</dbReference>
<reference evidence="3 4" key="1">
    <citation type="submission" date="2023-03" db="EMBL/GenBank/DDBJ databases">
        <title>Genome insight into feeding habits of ladybird beetles.</title>
        <authorList>
            <person name="Li H.-S."/>
            <person name="Huang Y.-H."/>
            <person name="Pang H."/>
        </authorList>
    </citation>
    <scope>NUCLEOTIDE SEQUENCE [LARGE SCALE GENOMIC DNA]</scope>
    <source>
        <strain evidence="3">SYSU_2023b</strain>
        <tissue evidence="3">Whole body</tissue>
    </source>
</reference>
<evidence type="ECO:0000256" key="1">
    <source>
        <dbReference type="ARBA" id="ARBA00010088"/>
    </source>
</evidence>
<evidence type="ECO:0000313" key="4">
    <source>
        <dbReference type="Proteomes" id="UP001431783"/>
    </source>
</evidence>
<proteinExistence type="inferred from homology"/>
<name>A0AAW1UR04_9CUCU</name>
<comment type="similarity">
    <text evidence="1">Belongs to the peptidase S33 family.</text>
</comment>
<dbReference type="Gene3D" id="3.40.50.1820">
    <property type="entry name" value="alpha/beta hydrolase"/>
    <property type="match status" value="1"/>
</dbReference>
<dbReference type="AlphaFoldDB" id="A0AAW1UR04"/>
<protein>
    <recommendedName>
        <fullName evidence="5">Juvenile hormone epoxide hydrolase</fullName>
    </recommendedName>
</protein>
<evidence type="ECO:0000313" key="3">
    <source>
        <dbReference type="EMBL" id="KAK9882410.1"/>
    </source>
</evidence>